<dbReference type="Proteomes" id="UP000595140">
    <property type="component" value="Unassembled WGS sequence"/>
</dbReference>
<feature type="binding site" evidence="6">
    <location>
        <begin position="465"/>
        <end position="466"/>
    </location>
    <ligand>
        <name>FAD</name>
        <dbReference type="ChEBI" id="CHEBI:57692"/>
    </ligand>
</feature>
<keyword evidence="3 8" id="KW-0285">Flavoprotein</keyword>
<feature type="chain" id="PRO_5019817132" description="Glucose-methanol-choline oxidoreductase N-terminal domain-containing protein" evidence="9">
    <location>
        <begin position="28"/>
        <end position="528"/>
    </location>
</feature>
<dbReference type="InterPro" id="IPR036188">
    <property type="entry name" value="FAD/NAD-bd_sf"/>
</dbReference>
<evidence type="ECO:0000256" key="2">
    <source>
        <dbReference type="ARBA" id="ARBA00010790"/>
    </source>
</evidence>
<evidence type="ECO:0000256" key="4">
    <source>
        <dbReference type="ARBA" id="ARBA00022729"/>
    </source>
</evidence>
<dbReference type="Gene3D" id="3.50.50.60">
    <property type="entry name" value="FAD/NAD(P)-binding domain"/>
    <property type="match status" value="2"/>
</dbReference>
<protein>
    <recommendedName>
        <fullName evidence="10 11">Glucose-methanol-choline oxidoreductase N-terminal domain-containing protein</fullName>
    </recommendedName>
</protein>
<evidence type="ECO:0000259" key="11">
    <source>
        <dbReference type="PROSITE" id="PS00624"/>
    </source>
</evidence>
<name>A0A484MUG2_9ASTE</name>
<keyword evidence="5 6" id="KW-0274">FAD</keyword>
<accession>A0A484MUG2</accession>
<feature type="disulfide bond" evidence="7">
    <location>
        <begin position="402"/>
        <end position="457"/>
    </location>
</feature>
<dbReference type="SUPFAM" id="SSF51905">
    <property type="entry name" value="FAD/NAD(P)-binding domain"/>
    <property type="match status" value="1"/>
</dbReference>
<dbReference type="GO" id="GO:0016614">
    <property type="term" value="F:oxidoreductase activity, acting on CH-OH group of donors"/>
    <property type="evidence" value="ECO:0007669"/>
    <property type="project" value="InterPro"/>
</dbReference>
<dbReference type="SUPFAM" id="SSF54373">
    <property type="entry name" value="FAD-linked reductases, C-terminal domain"/>
    <property type="match status" value="1"/>
</dbReference>
<evidence type="ECO:0000256" key="1">
    <source>
        <dbReference type="ARBA" id="ARBA00001974"/>
    </source>
</evidence>
<dbReference type="PANTHER" id="PTHR45968:SF31">
    <property type="entry name" value="GLUCOSE-METHANOL-CHOLINE (GMC) OXIDOREDUCTASE FAMILY PROTEIN"/>
    <property type="match status" value="1"/>
</dbReference>
<dbReference type="InterPro" id="IPR012132">
    <property type="entry name" value="GMC_OxRdtase"/>
</dbReference>
<feature type="binding site" evidence="6">
    <location>
        <begin position="77"/>
        <end position="78"/>
    </location>
    <ligand>
        <name>FAD</name>
        <dbReference type="ChEBI" id="CHEBI:57692"/>
    </ligand>
</feature>
<proteinExistence type="inferred from homology"/>
<feature type="domain" description="Glucose-methanol-choline oxidoreductase N-terminal" evidence="11">
    <location>
        <begin position="257"/>
        <end position="271"/>
    </location>
</feature>
<comment type="cofactor">
    <cofactor evidence="1 6">
        <name>FAD</name>
        <dbReference type="ChEBI" id="CHEBI:57692"/>
    </cofactor>
</comment>
<feature type="domain" description="Glucose-methanol-choline oxidoreductase N-terminal" evidence="10">
    <location>
        <begin position="121"/>
        <end position="144"/>
    </location>
</feature>
<evidence type="ECO:0000256" key="9">
    <source>
        <dbReference type="SAM" id="SignalP"/>
    </source>
</evidence>
<keyword evidence="4 9" id="KW-0732">Signal</keyword>
<evidence type="ECO:0000256" key="6">
    <source>
        <dbReference type="PIRSR" id="PIRSR000137-2"/>
    </source>
</evidence>
<evidence type="ECO:0000256" key="8">
    <source>
        <dbReference type="RuleBase" id="RU003968"/>
    </source>
</evidence>
<dbReference type="AlphaFoldDB" id="A0A484MUG2"/>
<dbReference type="PROSITE" id="PS00624">
    <property type="entry name" value="GMC_OXRED_2"/>
    <property type="match status" value="1"/>
</dbReference>
<dbReference type="EMBL" id="OOIL02004591">
    <property type="protein sequence ID" value="VFQ92593.1"/>
    <property type="molecule type" value="Genomic_DNA"/>
</dbReference>
<evidence type="ECO:0000259" key="10">
    <source>
        <dbReference type="PROSITE" id="PS00623"/>
    </source>
</evidence>
<feature type="binding site" evidence="6">
    <location>
        <begin position="505"/>
        <end position="506"/>
    </location>
    <ligand>
        <name>FAD</name>
        <dbReference type="ChEBI" id="CHEBI:57692"/>
    </ligand>
</feature>
<dbReference type="InterPro" id="IPR051871">
    <property type="entry name" value="GMC_Oxidoreductase-Related"/>
</dbReference>
<comment type="similarity">
    <text evidence="2 8">Belongs to the GMC oxidoreductase family.</text>
</comment>
<dbReference type="PROSITE" id="PS00623">
    <property type="entry name" value="GMC_OXRED_1"/>
    <property type="match status" value="1"/>
</dbReference>
<sequence>MMAFGRSFPFVAPCLAIFLLLIVSSLAEKAQYNSFAKDATSASAVAGHYDYIVIGGGTAGCCLAATLSASAKVLLLERGGLPYHNPNIMHQSGLVPVLFDTSQTSAAQHFGSTDGTLLTRARILGGGSAINAGVYSRASNEEVAEEGWDPHLVNQSFLWVKRKLTSRIKTLLKWQTAVRDGLVEAGVEPYNGGTYEHLVGTKIGNSLFDEDGYRHSAADLLEGKPTANGVLFKDSKGNDHTAFLNGGPKNEIILSAGAIGSPQLLMLSGIGPSDHLKAQGIDVVLDQPMVGKLMGDNPVNAILIPSIRPIEASISDVLGITRLGNYIETVSGLTLVPKAIEVLTQAGVDMSFPHMKMQGGLLNSKVSKIFSQGHMEIKNKDPNDNPTVTFNYFQDSRDLRTCVRGMEVLKKVFESEALASFRNPSASFESILDLMSSIPINQRPKHRVESASLEQFCVDNMFSSWHYHGGCRVDSVVDRDYKVIGVDALRVVDASIFPSALGTNPQATTMMFGRYMGLKILRHQSTSE</sequence>
<feature type="signal peptide" evidence="9">
    <location>
        <begin position="1"/>
        <end position="27"/>
    </location>
</feature>
<dbReference type="Pfam" id="PF00732">
    <property type="entry name" value="GMC_oxred_N"/>
    <property type="match status" value="2"/>
</dbReference>
<evidence type="ECO:0000313" key="12">
    <source>
        <dbReference type="EMBL" id="VFQ92593.1"/>
    </source>
</evidence>
<dbReference type="GO" id="GO:0050660">
    <property type="term" value="F:flavin adenine dinucleotide binding"/>
    <property type="evidence" value="ECO:0007669"/>
    <property type="project" value="InterPro"/>
</dbReference>
<evidence type="ECO:0000256" key="3">
    <source>
        <dbReference type="ARBA" id="ARBA00022630"/>
    </source>
</evidence>
<dbReference type="Pfam" id="PF05199">
    <property type="entry name" value="GMC_oxred_C"/>
    <property type="match status" value="1"/>
</dbReference>
<gene>
    <name evidence="12" type="ORF">CCAM_LOCUS34369</name>
</gene>
<dbReference type="InterPro" id="IPR000172">
    <property type="entry name" value="GMC_OxRdtase_N"/>
</dbReference>
<dbReference type="PIRSF" id="PIRSF000137">
    <property type="entry name" value="Alcohol_oxidase"/>
    <property type="match status" value="1"/>
</dbReference>
<dbReference type="Gene3D" id="3.30.560.10">
    <property type="entry name" value="Glucose Oxidase, domain 3"/>
    <property type="match status" value="1"/>
</dbReference>
<reference evidence="12 13" key="1">
    <citation type="submission" date="2018-04" db="EMBL/GenBank/DDBJ databases">
        <authorList>
            <person name="Vogel A."/>
        </authorList>
    </citation>
    <scope>NUCLEOTIDE SEQUENCE [LARGE SCALE GENOMIC DNA]</scope>
</reference>
<evidence type="ECO:0000256" key="5">
    <source>
        <dbReference type="ARBA" id="ARBA00022827"/>
    </source>
</evidence>
<organism evidence="12 13">
    <name type="scientific">Cuscuta campestris</name>
    <dbReference type="NCBI Taxonomy" id="132261"/>
    <lineage>
        <taxon>Eukaryota</taxon>
        <taxon>Viridiplantae</taxon>
        <taxon>Streptophyta</taxon>
        <taxon>Embryophyta</taxon>
        <taxon>Tracheophyta</taxon>
        <taxon>Spermatophyta</taxon>
        <taxon>Magnoliopsida</taxon>
        <taxon>eudicotyledons</taxon>
        <taxon>Gunneridae</taxon>
        <taxon>Pentapetalae</taxon>
        <taxon>asterids</taxon>
        <taxon>lamiids</taxon>
        <taxon>Solanales</taxon>
        <taxon>Convolvulaceae</taxon>
        <taxon>Cuscuteae</taxon>
        <taxon>Cuscuta</taxon>
        <taxon>Cuscuta subgen. Grammica</taxon>
        <taxon>Cuscuta sect. Cleistogrammica</taxon>
    </lineage>
</organism>
<keyword evidence="13" id="KW-1185">Reference proteome</keyword>
<dbReference type="OrthoDB" id="269227at2759"/>
<keyword evidence="7" id="KW-1015">Disulfide bond</keyword>
<evidence type="ECO:0000256" key="7">
    <source>
        <dbReference type="PIRSR" id="PIRSR000137-3"/>
    </source>
</evidence>
<dbReference type="PANTHER" id="PTHR45968">
    <property type="entry name" value="OSJNBA0019K04.7 PROTEIN"/>
    <property type="match status" value="1"/>
</dbReference>
<evidence type="ECO:0000313" key="13">
    <source>
        <dbReference type="Proteomes" id="UP000595140"/>
    </source>
</evidence>
<feature type="binding site" evidence="6">
    <location>
        <begin position="131"/>
        <end position="134"/>
    </location>
    <ligand>
        <name>FAD</name>
        <dbReference type="ChEBI" id="CHEBI:57692"/>
    </ligand>
</feature>
<dbReference type="InterPro" id="IPR007867">
    <property type="entry name" value="GMC_OxRtase_C"/>
</dbReference>